<reference evidence="3" key="1">
    <citation type="submission" date="2016-10" db="EMBL/GenBank/DDBJ databases">
        <authorList>
            <person name="Varghese N."/>
            <person name="Submissions S."/>
        </authorList>
    </citation>
    <scope>NUCLEOTIDE SEQUENCE [LARGE SCALE GENOMIC DNA]</scope>
    <source>
        <strain evidence="3">CGMCC 1.10789</strain>
    </source>
</reference>
<dbReference type="GO" id="GO:0005829">
    <property type="term" value="C:cytosol"/>
    <property type="evidence" value="ECO:0007669"/>
    <property type="project" value="TreeGrafter"/>
</dbReference>
<organism evidence="2 3">
    <name type="scientific">Meinhardsimonia xiamenensis</name>
    <dbReference type="NCBI Taxonomy" id="990712"/>
    <lineage>
        <taxon>Bacteria</taxon>
        <taxon>Pseudomonadati</taxon>
        <taxon>Pseudomonadota</taxon>
        <taxon>Alphaproteobacteria</taxon>
        <taxon>Rhodobacterales</taxon>
        <taxon>Paracoccaceae</taxon>
        <taxon>Meinhardsimonia</taxon>
    </lineage>
</organism>
<dbReference type="OrthoDB" id="9777133at2"/>
<dbReference type="InterPro" id="IPR005583">
    <property type="entry name" value="YaaA"/>
</dbReference>
<dbReference type="STRING" id="990712.SAMN05216257_10194"/>
<dbReference type="EMBL" id="FNFV01000001">
    <property type="protein sequence ID" value="SDJ95038.1"/>
    <property type="molecule type" value="Genomic_DNA"/>
</dbReference>
<dbReference type="GO" id="GO:0033194">
    <property type="term" value="P:response to hydroperoxide"/>
    <property type="evidence" value="ECO:0007669"/>
    <property type="project" value="TreeGrafter"/>
</dbReference>
<dbReference type="AlphaFoldDB" id="A0A1G8XWV5"/>
<evidence type="ECO:0000313" key="2">
    <source>
        <dbReference type="EMBL" id="SDJ95038.1"/>
    </source>
</evidence>
<dbReference type="RefSeq" id="WP_092497105.1">
    <property type="nucleotide sequence ID" value="NZ_FNFV01000001.1"/>
</dbReference>
<gene>
    <name evidence="2" type="ORF">SAMN05216257_10194</name>
</gene>
<dbReference type="HAMAP" id="MF_00652">
    <property type="entry name" value="UPF0246"/>
    <property type="match status" value="1"/>
</dbReference>
<dbReference type="Pfam" id="PF03883">
    <property type="entry name" value="H2O2_YaaD"/>
    <property type="match status" value="1"/>
</dbReference>
<sequence>MLVVVSPAKRLDLSSDPALARSKPEFLAEANRLAARAKRLTLTELKALMGLSDSLARLNRDRFRAWEDDPAPQSTRAAVFAFAGDTYVGLEAKSLEPETLDYAQRHLRILSGLYGVLRPLDAIQPHRLEMGTRLKTRRGRNLYDYWRDLPARALNAAAEEAGTAILVNCASREYFAAVDRARLKLRVIEPVFMEDRGGTPKIVSLFAKRARGAMARFILERRITDPEGLKDFDSGGYRFRPEMSEGERLVFVRGEEAARESAAA</sequence>
<protein>
    <recommendedName>
        <fullName evidence="1">UPF0246 protein SAMN05216257_10194</fullName>
    </recommendedName>
</protein>
<evidence type="ECO:0000313" key="3">
    <source>
        <dbReference type="Proteomes" id="UP000199328"/>
    </source>
</evidence>
<name>A0A1G8XWV5_9RHOB</name>
<accession>A0A1G8XWV5</accession>
<comment type="similarity">
    <text evidence="1">Belongs to the UPF0246 family.</text>
</comment>
<keyword evidence="3" id="KW-1185">Reference proteome</keyword>
<dbReference type="PANTHER" id="PTHR30283:SF4">
    <property type="entry name" value="PEROXIDE STRESS RESISTANCE PROTEIN YAAA"/>
    <property type="match status" value="1"/>
</dbReference>
<dbReference type="Proteomes" id="UP000199328">
    <property type="component" value="Unassembled WGS sequence"/>
</dbReference>
<evidence type="ECO:0000256" key="1">
    <source>
        <dbReference type="HAMAP-Rule" id="MF_00652"/>
    </source>
</evidence>
<dbReference type="NCBIfam" id="NF002542">
    <property type="entry name" value="PRK02101.1-3"/>
    <property type="match status" value="1"/>
</dbReference>
<dbReference type="PANTHER" id="PTHR30283">
    <property type="entry name" value="PEROXIDE STRESS RESPONSE PROTEIN YAAA"/>
    <property type="match status" value="1"/>
</dbReference>
<proteinExistence type="inferred from homology"/>